<dbReference type="Proteomes" id="UP000034723">
    <property type="component" value="Chromosome"/>
</dbReference>
<dbReference type="PANTHER" id="PTHR37940">
    <property type="entry name" value="LYSINE--TRNA LIGASE"/>
    <property type="match status" value="1"/>
</dbReference>
<keyword evidence="12" id="KW-1185">Reference proteome</keyword>
<gene>
    <name evidence="10" type="primary">lysS</name>
    <name evidence="11" type="ORF">GAH_00067</name>
</gene>
<dbReference type="AlphaFoldDB" id="A0A0F7IHU7"/>
<dbReference type="SUPFAM" id="SSF52374">
    <property type="entry name" value="Nucleotidylyl transferase"/>
    <property type="match status" value="1"/>
</dbReference>
<dbReference type="InterPro" id="IPR020751">
    <property type="entry name" value="aa-tRNA-synth_I_codon-bd_sub2"/>
</dbReference>
<dbReference type="SUPFAM" id="SSF48163">
    <property type="entry name" value="An anticodon-binding domain of class I aminoacyl-tRNA synthetases"/>
    <property type="match status" value="1"/>
</dbReference>
<evidence type="ECO:0000256" key="2">
    <source>
        <dbReference type="ARBA" id="ARBA00005594"/>
    </source>
</evidence>
<dbReference type="PANTHER" id="PTHR37940:SF1">
    <property type="entry name" value="LYSINE--TRNA LIGASE"/>
    <property type="match status" value="1"/>
</dbReference>
<evidence type="ECO:0000256" key="6">
    <source>
        <dbReference type="ARBA" id="ARBA00022840"/>
    </source>
</evidence>
<dbReference type="HOGENOM" id="CLU_025562_1_0_2"/>
<comment type="catalytic activity">
    <reaction evidence="9 10">
        <text>tRNA(Lys) + L-lysine + ATP = L-lysyl-tRNA(Lys) + AMP + diphosphate</text>
        <dbReference type="Rhea" id="RHEA:20792"/>
        <dbReference type="Rhea" id="RHEA-COMP:9696"/>
        <dbReference type="Rhea" id="RHEA-COMP:9697"/>
        <dbReference type="ChEBI" id="CHEBI:30616"/>
        <dbReference type="ChEBI" id="CHEBI:32551"/>
        <dbReference type="ChEBI" id="CHEBI:33019"/>
        <dbReference type="ChEBI" id="CHEBI:78442"/>
        <dbReference type="ChEBI" id="CHEBI:78529"/>
        <dbReference type="ChEBI" id="CHEBI:456215"/>
        <dbReference type="EC" id="6.1.1.6"/>
    </reaction>
</comment>
<evidence type="ECO:0000256" key="8">
    <source>
        <dbReference type="ARBA" id="ARBA00023146"/>
    </source>
</evidence>
<keyword evidence="3 10" id="KW-0963">Cytoplasm</keyword>
<dbReference type="InterPro" id="IPR042078">
    <property type="entry name" value="Lys-tRNA-ligase_SC_fold"/>
</dbReference>
<evidence type="ECO:0000256" key="4">
    <source>
        <dbReference type="ARBA" id="ARBA00022598"/>
    </source>
</evidence>
<dbReference type="Gene3D" id="6.10.20.10">
    <property type="entry name" value="Lysine tRNA ligase, stem contact fold domain"/>
    <property type="match status" value="1"/>
</dbReference>
<evidence type="ECO:0000256" key="3">
    <source>
        <dbReference type="ARBA" id="ARBA00022490"/>
    </source>
</evidence>
<dbReference type="Gene3D" id="1.10.10.770">
    <property type="match status" value="1"/>
</dbReference>
<keyword evidence="7 10" id="KW-0648">Protein biosynthesis</keyword>
<dbReference type="InterPro" id="IPR001412">
    <property type="entry name" value="aa-tRNA-synth_I_CS"/>
</dbReference>
<dbReference type="GeneID" id="24802657"/>
<dbReference type="STRING" id="113653.GAH_00067"/>
<organism evidence="11 12">
    <name type="scientific">Geoglobus ahangari</name>
    <dbReference type="NCBI Taxonomy" id="113653"/>
    <lineage>
        <taxon>Archaea</taxon>
        <taxon>Methanobacteriati</taxon>
        <taxon>Methanobacteriota</taxon>
        <taxon>Archaeoglobi</taxon>
        <taxon>Archaeoglobales</taxon>
        <taxon>Archaeoglobaceae</taxon>
        <taxon>Geoglobus</taxon>
    </lineage>
</organism>
<keyword evidence="6 10" id="KW-0067">ATP-binding</keyword>
<comment type="caution">
    <text evidence="10">Lacks conserved residue(s) required for the propagation of feature annotation.</text>
</comment>
<dbReference type="PROSITE" id="PS00178">
    <property type="entry name" value="AA_TRNA_LIGASE_I"/>
    <property type="match status" value="1"/>
</dbReference>
<evidence type="ECO:0000256" key="7">
    <source>
        <dbReference type="ARBA" id="ARBA00022917"/>
    </source>
</evidence>
<dbReference type="PATRIC" id="fig|113653.22.peg.66"/>
<reference evidence="11 12" key="1">
    <citation type="submission" date="2015-04" db="EMBL/GenBank/DDBJ databases">
        <title>The complete genome sequence of the hyperthermophilic, obligate iron-reducing archaeon Geoglobus ahangari strain 234T.</title>
        <authorList>
            <person name="Manzella M.P."/>
            <person name="Holmes D.E."/>
            <person name="Rocheleau J.M."/>
            <person name="Chung A."/>
            <person name="Reguera G."/>
            <person name="Kashefi K."/>
        </authorList>
    </citation>
    <scope>NUCLEOTIDE SEQUENCE [LARGE SCALE GENOMIC DNA]</scope>
    <source>
        <strain evidence="11 12">234</strain>
    </source>
</reference>
<name>A0A0F7IHU7_9EURY</name>
<feature type="short sequence motif" description="'HIGH' region" evidence="10">
    <location>
        <begin position="30"/>
        <end position="38"/>
    </location>
</feature>
<evidence type="ECO:0000256" key="5">
    <source>
        <dbReference type="ARBA" id="ARBA00022741"/>
    </source>
</evidence>
<evidence type="ECO:0000256" key="10">
    <source>
        <dbReference type="HAMAP-Rule" id="MF_00177"/>
    </source>
</evidence>
<dbReference type="InParanoid" id="A0A0F7IHU7"/>
<dbReference type="RefSeq" id="WP_048094169.1">
    <property type="nucleotide sequence ID" value="NZ_CP011267.1"/>
</dbReference>
<dbReference type="GO" id="GO:0005737">
    <property type="term" value="C:cytoplasm"/>
    <property type="evidence" value="ECO:0007669"/>
    <property type="project" value="UniProtKB-SubCell"/>
</dbReference>
<dbReference type="NCBIfam" id="TIGR00467">
    <property type="entry name" value="lysS_arch"/>
    <property type="match status" value="1"/>
</dbReference>
<accession>A0A0F7IHU7</accession>
<sequence length="497" mass="56914">MSEIIHWADVIADRILRMKDRVRIATGITPSGHIHLGNLREMLTADAVRRAIEDKGGKAEIVYIADTFDPLRKRYPFLPEEYENYVGMPLSRIPDPEGCHDSYAEHFLQPFLESLDILGIPVTLKEAHRMYESGEYREMTVKSLENRDRIAEILREVSGREVEEGWSPFMPLCKNCGRINSARVTGFDGKKVSYRCDCGYEGENDITEGKLVWRVDWPARWGILGIDVEPFGKDHAAAGGSYDSGKRIAREVFGIEPPFPIVYEWIHLKGKGAMKSSKGIVVPVREMVEVLPPEIVRYIIIRSKPERHIEFDPGIGLLDMIDEFEDAYRKGDRSVELSLVGDVTYSDVPFRHLIVVGQIAEWDVDRVLEILARNGHDINDELRRDVERRLKYARAWLEKYAPDNLKFRVKSRDEITSEFSEEERRFLRAFAEKLEEGMSAERIHKLVYDVAGEVGIKPAKAFQAIYKAILDTKHGPRAGYFLQSLGVGFVKKRFAEI</sequence>
<protein>
    <recommendedName>
        <fullName evidence="10">Lysine--tRNA ligase</fullName>
        <ecNumber evidence="10">6.1.1.6</ecNumber>
    </recommendedName>
    <alternativeName>
        <fullName evidence="10">Lysyl-tRNA synthetase</fullName>
        <shortName evidence="10">LysRS</shortName>
    </alternativeName>
</protein>
<evidence type="ECO:0000313" key="11">
    <source>
        <dbReference type="EMBL" id="AKG92573.1"/>
    </source>
</evidence>
<evidence type="ECO:0000256" key="1">
    <source>
        <dbReference type="ARBA" id="ARBA00004496"/>
    </source>
</evidence>
<dbReference type="OrthoDB" id="6838at2157"/>
<dbReference type="Pfam" id="PF01921">
    <property type="entry name" value="tRNA-synt_1f"/>
    <property type="match status" value="1"/>
</dbReference>
<evidence type="ECO:0000256" key="9">
    <source>
        <dbReference type="ARBA" id="ARBA00048573"/>
    </source>
</evidence>
<dbReference type="GO" id="GO:0004824">
    <property type="term" value="F:lysine-tRNA ligase activity"/>
    <property type="evidence" value="ECO:0007669"/>
    <property type="project" value="UniProtKB-UniRule"/>
</dbReference>
<comment type="similarity">
    <text evidence="2 10">Belongs to the class-I aminoacyl-tRNA synthetase family.</text>
</comment>
<dbReference type="Gene3D" id="1.10.10.350">
    <property type="match status" value="1"/>
</dbReference>
<keyword evidence="4 10" id="KW-0436">Ligase</keyword>
<dbReference type="InterPro" id="IPR008925">
    <property type="entry name" value="aa_tRNA-synth_I_cd-bd_sf"/>
</dbReference>
<dbReference type="GO" id="GO:0000049">
    <property type="term" value="F:tRNA binding"/>
    <property type="evidence" value="ECO:0007669"/>
    <property type="project" value="InterPro"/>
</dbReference>
<comment type="subcellular location">
    <subcellularLocation>
        <location evidence="1 10">Cytoplasm</location>
    </subcellularLocation>
</comment>
<dbReference type="Gene3D" id="3.40.50.620">
    <property type="entry name" value="HUPs"/>
    <property type="match status" value="1"/>
</dbReference>
<evidence type="ECO:0000313" key="12">
    <source>
        <dbReference type="Proteomes" id="UP000034723"/>
    </source>
</evidence>
<dbReference type="InterPro" id="IPR014729">
    <property type="entry name" value="Rossmann-like_a/b/a_fold"/>
</dbReference>
<dbReference type="GO" id="GO:0006430">
    <property type="term" value="P:lysyl-tRNA aminoacylation"/>
    <property type="evidence" value="ECO:0007669"/>
    <property type="project" value="UniProtKB-UniRule"/>
</dbReference>
<feature type="short sequence motif" description="'KMSKS' region" evidence="10">
    <location>
        <begin position="273"/>
        <end position="277"/>
    </location>
</feature>
<dbReference type="GO" id="GO:0005524">
    <property type="term" value="F:ATP binding"/>
    <property type="evidence" value="ECO:0007669"/>
    <property type="project" value="UniProtKB-UniRule"/>
</dbReference>
<keyword evidence="5 10" id="KW-0547">Nucleotide-binding</keyword>
<dbReference type="InterPro" id="IPR002904">
    <property type="entry name" value="Lys-tRNA-ligase"/>
</dbReference>
<keyword evidence="8 10" id="KW-0030">Aminoacyl-tRNA synthetase</keyword>
<dbReference type="EMBL" id="CP011267">
    <property type="protein sequence ID" value="AKG92573.1"/>
    <property type="molecule type" value="Genomic_DNA"/>
</dbReference>
<dbReference type="EC" id="6.1.1.6" evidence="10"/>
<proteinExistence type="inferred from homology"/>
<dbReference type="FunCoup" id="A0A0F7IHU7">
    <property type="interactions" value="23"/>
</dbReference>
<dbReference type="KEGG" id="gah:GAH_00067"/>
<dbReference type="HAMAP" id="MF_00177">
    <property type="entry name" value="Lys_tRNA_synth_class1"/>
    <property type="match status" value="1"/>
</dbReference>